<feature type="signal peptide" evidence="1">
    <location>
        <begin position="1"/>
        <end position="18"/>
    </location>
</feature>
<protein>
    <submittedName>
        <fullName evidence="2">Uncharacterized protein</fullName>
    </submittedName>
</protein>
<feature type="chain" id="PRO_5036469257" evidence="1">
    <location>
        <begin position="19"/>
        <end position="70"/>
    </location>
</feature>
<evidence type="ECO:0000256" key="1">
    <source>
        <dbReference type="SAM" id="SignalP"/>
    </source>
</evidence>
<name>A0A8X6SAJ0_TRICX</name>
<accession>A0A8X6SAJ0</accession>
<comment type="caution">
    <text evidence="2">The sequence shown here is derived from an EMBL/GenBank/DDBJ whole genome shotgun (WGS) entry which is preliminary data.</text>
</comment>
<gene>
    <name evidence="2" type="ORF">TNCV_4287641</name>
</gene>
<dbReference type="Proteomes" id="UP000887159">
    <property type="component" value="Unassembled WGS sequence"/>
</dbReference>
<sequence>MVLIAVLYDLLWFTNVNEQNIKKEIDEVKTVEATEEPDETMDINLDNESKFEKIDEHGTFEMKGNFPNVT</sequence>
<proteinExistence type="predicted"/>
<keyword evidence="3" id="KW-1185">Reference proteome</keyword>
<dbReference type="AlphaFoldDB" id="A0A8X6SAJ0"/>
<evidence type="ECO:0000313" key="2">
    <source>
        <dbReference type="EMBL" id="GFY07828.1"/>
    </source>
</evidence>
<organism evidence="2 3">
    <name type="scientific">Trichonephila clavipes</name>
    <name type="common">Golden silk orbweaver</name>
    <name type="synonym">Nephila clavipes</name>
    <dbReference type="NCBI Taxonomy" id="2585209"/>
    <lineage>
        <taxon>Eukaryota</taxon>
        <taxon>Metazoa</taxon>
        <taxon>Ecdysozoa</taxon>
        <taxon>Arthropoda</taxon>
        <taxon>Chelicerata</taxon>
        <taxon>Arachnida</taxon>
        <taxon>Araneae</taxon>
        <taxon>Araneomorphae</taxon>
        <taxon>Entelegynae</taxon>
        <taxon>Araneoidea</taxon>
        <taxon>Nephilidae</taxon>
        <taxon>Trichonephila</taxon>
    </lineage>
</organism>
<reference evidence="2" key="1">
    <citation type="submission" date="2020-08" db="EMBL/GenBank/DDBJ databases">
        <title>Multicomponent nature underlies the extraordinary mechanical properties of spider dragline silk.</title>
        <authorList>
            <person name="Kono N."/>
            <person name="Nakamura H."/>
            <person name="Mori M."/>
            <person name="Yoshida Y."/>
            <person name="Ohtoshi R."/>
            <person name="Malay A.D."/>
            <person name="Moran D.A.P."/>
            <person name="Tomita M."/>
            <person name="Numata K."/>
            <person name="Arakawa K."/>
        </authorList>
    </citation>
    <scope>NUCLEOTIDE SEQUENCE</scope>
</reference>
<evidence type="ECO:0000313" key="3">
    <source>
        <dbReference type="Proteomes" id="UP000887159"/>
    </source>
</evidence>
<dbReference type="EMBL" id="BMAU01021278">
    <property type="protein sequence ID" value="GFY07828.1"/>
    <property type="molecule type" value="Genomic_DNA"/>
</dbReference>
<keyword evidence="1" id="KW-0732">Signal</keyword>